<feature type="transmembrane region" description="Helical" evidence="5">
    <location>
        <begin position="669"/>
        <end position="695"/>
    </location>
</feature>
<evidence type="ECO:0000256" key="1">
    <source>
        <dbReference type="ARBA" id="ARBA00004141"/>
    </source>
</evidence>
<feature type="transmembrane region" description="Helical" evidence="5">
    <location>
        <begin position="635"/>
        <end position="657"/>
    </location>
</feature>
<feature type="transmembrane region" description="Helical" evidence="5">
    <location>
        <begin position="291"/>
        <end position="311"/>
    </location>
</feature>
<feature type="transmembrane region" description="Helical" evidence="5">
    <location>
        <begin position="253"/>
        <end position="271"/>
    </location>
</feature>
<keyword evidence="4 5" id="KW-0472">Membrane</keyword>
<feature type="transmembrane region" description="Helical" evidence="5">
    <location>
        <begin position="601"/>
        <end position="623"/>
    </location>
</feature>
<comment type="caution">
    <text evidence="7">The sequence shown here is derived from an EMBL/GenBank/DDBJ whole genome shotgun (WGS) entry which is preliminary data.</text>
</comment>
<sequence>MLPKNSPGRRRLISQVNEEAERYTEFTPRLFHFLNVNLGFVPYKNPKFLPEVKHQLTDLDAFVNLIKCTLGTGILALPRGYYSTGWLLGLAGSVLISSLLLYAMHVLLNDINLTRKRYKMAMLSYSEAMHLAILNGPSWIRPLSKYFARQVDAFLCIYHFGVDVVYVVFIGKNLKELGDDYLPPIDTRIYIALMTLPLILTFLIRNLKYLVPLAVISNLFVIVGIGIIVTYLLVDLPDLEDRRSVRDLSQLPVFFGTIMFSVQSLGVALQLQTNMRQPENFMGTCGILNRAMFIVIAFYTAFGFLGYWKYGDDTATYILKNLPDETLSKCATALFVVAIFCSYALQGYVIIEIIWHSYMTPRPMDSATLWVEYLMRMAMVVASVLCAIAYPDFGLLLSLVGSFCLSQLGLIYPGIINICINQIKMAEKSSEQMFDPYAAREVEKPLSNCDALLSLLKCVVGTGCLALPLAFFYAGYVGGIILTIVVTALLIYGLQLLITCMVESSRRNMVGYMTFPETMTYAISVGPKCCHWASKCAGHLVNGILIFSHYGVCVVYIVFVSVNVKQVIDHNCTELDVRLYCFIVGILSIPLFLLRHLKYLVPINIIANILMYTGFACIFYYFFTHLPPIEDVKLFNYQLPLFFGILLFATSSVGVMLAIESKMAKPRDYLGWFGVLNRGAVFVALTYIIFGFMGYWRYGSLVEASVTLNMPIAEVLAQVIKLFIAISVFFTFPLNDEEAEKILDIPRSSATFLNAKLG</sequence>
<dbReference type="PANTHER" id="PTHR22950">
    <property type="entry name" value="AMINO ACID TRANSPORTER"/>
    <property type="match status" value="1"/>
</dbReference>
<protein>
    <recommendedName>
        <fullName evidence="6">Amino acid transporter transmembrane domain-containing protein</fullName>
    </recommendedName>
</protein>
<evidence type="ECO:0000256" key="4">
    <source>
        <dbReference type="ARBA" id="ARBA00023136"/>
    </source>
</evidence>
<evidence type="ECO:0000256" key="3">
    <source>
        <dbReference type="ARBA" id="ARBA00022989"/>
    </source>
</evidence>
<feature type="transmembrane region" description="Helical" evidence="5">
    <location>
        <begin position="214"/>
        <end position="233"/>
    </location>
</feature>
<dbReference type="OrthoDB" id="1684102at2759"/>
<evidence type="ECO:0000256" key="5">
    <source>
        <dbReference type="SAM" id="Phobius"/>
    </source>
</evidence>
<feature type="domain" description="Amino acid transporter transmembrane" evidence="6">
    <location>
        <begin position="57"/>
        <end position="426"/>
    </location>
</feature>
<feature type="transmembrane region" description="Helical" evidence="5">
    <location>
        <begin position="577"/>
        <end position="594"/>
    </location>
</feature>
<evidence type="ECO:0000259" key="6">
    <source>
        <dbReference type="Pfam" id="PF01490"/>
    </source>
</evidence>
<dbReference type="EMBL" id="LSRL02000032">
    <property type="protein sequence ID" value="TDG48522.1"/>
    <property type="molecule type" value="Genomic_DNA"/>
</dbReference>
<feature type="transmembrane region" description="Helical" evidence="5">
    <location>
        <begin position="452"/>
        <end position="474"/>
    </location>
</feature>
<evidence type="ECO:0000313" key="7">
    <source>
        <dbReference type="EMBL" id="TDG48522.1"/>
    </source>
</evidence>
<feature type="transmembrane region" description="Helical" evidence="5">
    <location>
        <begin position="189"/>
        <end position="207"/>
    </location>
</feature>
<feature type="transmembrane region" description="Helical" evidence="5">
    <location>
        <begin position="396"/>
        <end position="420"/>
    </location>
</feature>
<keyword evidence="3 5" id="KW-1133">Transmembrane helix</keyword>
<feature type="transmembrane region" description="Helical" evidence="5">
    <location>
        <begin position="480"/>
        <end position="502"/>
    </location>
</feature>
<reference evidence="7 8" key="1">
    <citation type="journal article" date="2019" name="J. Hered.">
        <title>An Improved Genome Assembly for Drosophila navojoa, the Basal Species in the mojavensis Cluster.</title>
        <authorList>
            <person name="Vanderlinde T."/>
            <person name="Dupim E.G."/>
            <person name="Nazario-Yepiz N.O."/>
            <person name="Carvalho A.B."/>
        </authorList>
    </citation>
    <scope>NUCLEOTIDE SEQUENCE [LARGE SCALE GENOMIC DNA]</scope>
    <source>
        <strain evidence="7">Navoj_Jal97</strain>
        <tissue evidence="7">Whole organism</tissue>
    </source>
</reference>
<dbReference type="OMA" id="TYYSMML"/>
<organism evidence="7 8">
    <name type="scientific">Drosophila navojoa</name>
    <name type="common">Fruit fly</name>
    <dbReference type="NCBI Taxonomy" id="7232"/>
    <lineage>
        <taxon>Eukaryota</taxon>
        <taxon>Metazoa</taxon>
        <taxon>Ecdysozoa</taxon>
        <taxon>Arthropoda</taxon>
        <taxon>Hexapoda</taxon>
        <taxon>Insecta</taxon>
        <taxon>Pterygota</taxon>
        <taxon>Neoptera</taxon>
        <taxon>Endopterygota</taxon>
        <taxon>Diptera</taxon>
        <taxon>Brachycera</taxon>
        <taxon>Muscomorpha</taxon>
        <taxon>Ephydroidea</taxon>
        <taxon>Drosophilidae</taxon>
        <taxon>Drosophila</taxon>
    </lineage>
</organism>
<feature type="transmembrane region" description="Helical" evidence="5">
    <location>
        <begin position="151"/>
        <end position="169"/>
    </location>
</feature>
<dbReference type="AlphaFoldDB" id="A0A484BJY0"/>
<dbReference type="Pfam" id="PF01490">
    <property type="entry name" value="Aa_trans"/>
    <property type="match status" value="2"/>
</dbReference>
<feature type="domain" description="Amino acid transporter transmembrane" evidence="6">
    <location>
        <begin position="446"/>
        <end position="735"/>
    </location>
</feature>
<proteinExistence type="predicted"/>
<evidence type="ECO:0000256" key="2">
    <source>
        <dbReference type="ARBA" id="ARBA00022692"/>
    </source>
</evidence>
<feature type="transmembrane region" description="Helical" evidence="5">
    <location>
        <begin position="331"/>
        <end position="355"/>
    </location>
</feature>
<gene>
    <name evidence="7" type="ORF">AWZ03_005066</name>
</gene>
<feature type="transmembrane region" description="Helical" evidence="5">
    <location>
        <begin position="540"/>
        <end position="562"/>
    </location>
</feature>
<dbReference type="InterPro" id="IPR013057">
    <property type="entry name" value="AA_transpt_TM"/>
</dbReference>
<dbReference type="PANTHER" id="PTHR22950:SF340">
    <property type="entry name" value="AMINO ACID TRANSPORTER TRANSMEMBRANE DOMAIN-CONTAINING PROTEIN-RELATED"/>
    <property type="match status" value="1"/>
</dbReference>
<name>A0A484BJY0_DRONA</name>
<feature type="transmembrane region" description="Helical" evidence="5">
    <location>
        <begin position="715"/>
        <end position="734"/>
    </location>
</feature>
<feature type="transmembrane region" description="Helical" evidence="5">
    <location>
        <begin position="86"/>
        <end position="108"/>
    </location>
</feature>
<keyword evidence="2 5" id="KW-0812">Transmembrane</keyword>
<dbReference type="GO" id="GO:0005774">
    <property type="term" value="C:vacuolar membrane"/>
    <property type="evidence" value="ECO:0007669"/>
    <property type="project" value="TreeGrafter"/>
</dbReference>
<feature type="transmembrane region" description="Helical" evidence="5">
    <location>
        <begin position="367"/>
        <end position="390"/>
    </location>
</feature>
<comment type="subcellular location">
    <subcellularLocation>
        <location evidence="1">Membrane</location>
        <topology evidence="1">Multi-pass membrane protein</topology>
    </subcellularLocation>
</comment>
<dbReference type="STRING" id="7232.A0A484BJY0"/>
<keyword evidence="8" id="KW-1185">Reference proteome</keyword>
<dbReference type="GO" id="GO:0015179">
    <property type="term" value="F:L-amino acid transmembrane transporter activity"/>
    <property type="evidence" value="ECO:0007669"/>
    <property type="project" value="TreeGrafter"/>
</dbReference>
<dbReference type="Proteomes" id="UP000295192">
    <property type="component" value="Unassembled WGS sequence"/>
</dbReference>
<accession>A0A484BJY0</accession>
<evidence type="ECO:0000313" key="8">
    <source>
        <dbReference type="Proteomes" id="UP000295192"/>
    </source>
</evidence>